<feature type="binding site" evidence="3">
    <location>
        <position position="93"/>
    </location>
    <ligand>
        <name>Zn(2+)</name>
        <dbReference type="ChEBI" id="CHEBI:29105"/>
        <label>2</label>
    </ligand>
</feature>
<protein>
    <submittedName>
        <fullName evidence="5">N-carbamoyl-L-amino-acid hydrolase</fullName>
    </submittedName>
</protein>
<evidence type="ECO:0000259" key="4">
    <source>
        <dbReference type="Pfam" id="PF07687"/>
    </source>
</evidence>
<feature type="binding site" evidence="3">
    <location>
        <position position="381"/>
    </location>
    <ligand>
        <name>Zn(2+)</name>
        <dbReference type="ChEBI" id="CHEBI:29105"/>
        <label>2</label>
    </ligand>
</feature>
<dbReference type="Pfam" id="PF01546">
    <property type="entry name" value="Peptidase_M20"/>
    <property type="match status" value="1"/>
</dbReference>
<sequence>MSVEIDGDRLWSRLMEMARIGGFGEGGVNRQALSDEEHAAWAQMIAWGAEIGLEPSTDAAANLFLTLPGQDRSLPPLMAGSHLDSQPTGGRFDGVFGVLAALEAVTAMVRAGHRPARDVIVVAWMNEEGSRFAPGMMGSEVFAGVRGIGAVRAAQDADGIRCGDEIDRIHAAFPAVPERPPFVPLAYVEPHIEQGPVLEAVGVPIGVVSGIQGKITTEVTLTGQAGHAGTEPMTARRDAVMAFARVASALQASVGLADPDIRFTIGRVEVTPNAPSVIASEVRFRTDLRHPLNDVLDGASEVLRQIVEREAAPCEGHVRELVNAPSNRFDPVLQARIAEAAVAGGHGYRRMASAAGHDARHVARLCPSAMIFIPCKGGISHDPSESATREHVIAGAEVLLGVLLASEGGM</sequence>
<dbReference type="Gene3D" id="3.30.70.360">
    <property type="match status" value="1"/>
</dbReference>
<dbReference type="InterPro" id="IPR011650">
    <property type="entry name" value="Peptidase_M20_dimer"/>
</dbReference>
<keyword evidence="3" id="KW-0862">Zinc</keyword>
<feature type="binding site" evidence="3">
    <location>
        <position position="128"/>
    </location>
    <ligand>
        <name>Zn(2+)</name>
        <dbReference type="ChEBI" id="CHEBI:29105"/>
        <label>2</label>
    </ligand>
</feature>
<name>A0A1G7GA57_9RHOB</name>
<evidence type="ECO:0000313" key="6">
    <source>
        <dbReference type="Proteomes" id="UP000198994"/>
    </source>
</evidence>
<feature type="binding site" evidence="3">
    <location>
        <position position="191"/>
    </location>
    <ligand>
        <name>Zn(2+)</name>
        <dbReference type="ChEBI" id="CHEBI:29105"/>
        <label>1</label>
    </ligand>
</feature>
<keyword evidence="2 5" id="KW-0378">Hydrolase</keyword>
<feature type="binding site" evidence="3">
    <location>
        <position position="82"/>
    </location>
    <ligand>
        <name>Zn(2+)</name>
        <dbReference type="ChEBI" id="CHEBI:29105"/>
        <label>1</label>
    </ligand>
</feature>
<comment type="cofactor">
    <cofactor evidence="3">
        <name>Zn(2+)</name>
        <dbReference type="ChEBI" id="CHEBI:29105"/>
    </cofactor>
    <text evidence="3">Binds 2 Zn(2+) ions per subunit.</text>
</comment>
<evidence type="ECO:0000256" key="3">
    <source>
        <dbReference type="PIRSR" id="PIRSR001235-1"/>
    </source>
</evidence>
<gene>
    <name evidence="5" type="ORF">SAMN04488105_108240</name>
</gene>
<dbReference type="GO" id="GO:0046872">
    <property type="term" value="F:metal ion binding"/>
    <property type="evidence" value="ECO:0007669"/>
    <property type="project" value="UniProtKB-KW"/>
</dbReference>
<comment type="similarity">
    <text evidence="1">Belongs to the peptidase M20 family.</text>
</comment>
<dbReference type="CDD" id="cd03884">
    <property type="entry name" value="M20_bAS"/>
    <property type="match status" value="1"/>
</dbReference>
<dbReference type="OrthoDB" id="9808195at2"/>
<dbReference type="Gene3D" id="3.40.630.10">
    <property type="entry name" value="Zn peptidases"/>
    <property type="match status" value="1"/>
</dbReference>
<feature type="domain" description="Peptidase M20 dimerisation" evidence="4">
    <location>
        <begin position="211"/>
        <end position="312"/>
    </location>
</feature>
<dbReference type="PANTHER" id="PTHR32494">
    <property type="entry name" value="ALLANTOATE DEIMINASE-RELATED"/>
    <property type="match status" value="1"/>
</dbReference>
<dbReference type="InterPro" id="IPR036264">
    <property type="entry name" value="Bact_exopeptidase_dim_dom"/>
</dbReference>
<dbReference type="GO" id="GO:0016813">
    <property type="term" value="F:hydrolase activity, acting on carbon-nitrogen (but not peptide) bonds, in linear amidines"/>
    <property type="evidence" value="ECO:0007669"/>
    <property type="project" value="InterPro"/>
</dbReference>
<evidence type="ECO:0000256" key="2">
    <source>
        <dbReference type="ARBA" id="ARBA00022801"/>
    </source>
</evidence>
<dbReference type="InterPro" id="IPR002933">
    <property type="entry name" value="Peptidase_M20"/>
</dbReference>
<organism evidence="5 6">
    <name type="scientific">Salipiger thiooxidans</name>
    <dbReference type="NCBI Taxonomy" id="282683"/>
    <lineage>
        <taxon>Bacteria</taxon>
        <taxon>Pseudomonadati</taxon>
        <taxon>Pseudomonadota</taxon>
        <taxon>Alphaproteobacteria</taxon>
        <taxon>Rhodobacterales</taxon>
        <taxon>Roseobacteraceae</taxon>
        <taxon>Salipiger</taxon>
    </lineage>
</organism>
<dbReference type="Proteomes" id="UP000198994">
    <property type="component" value="Unassembled WGS sequence"/>
</dbReference>
<dbReference type="PIRSF" id="PIRSF001235">
    <property type="entry name" value="Amidase_carbamoylase"/>
    <property type="match status" value="1"/>
</dbReference>
<dbReference type="EMBL" id="FNAV01000008">
    <property type="protein sequence ID" value="SDE85016.1"/>
    <property type="molecule type" value="Genomic_DNA"/>
</dbReference>
<evidence type="ECO:0000313" key="5">
    <source>
        <dbReference type="EMBL" id="SDE85016.1"/>
    </source>
</evidence>
<proteinExistence type="inferred from homology"/>
<dbReference type="RefSeq" id="WP_089960218.1">
    <property type="nucleotide sequence ID" value="NZ_FNAV01000008.1"/>
</dbReference>
<accession>A0A1G7GA57</accession>
<feature type="binding site" evidence="3">
    <location>
        <position position="93"/>
    </location>
    <ligand>
        <name>Zn(2+)</name>
        <dbReference type="ChEBI" id="CHEBI:29105"/>
        <label>1</label>
    </ligand>
</feature>
<evidence type="ECO:0000256" key="1">
    <source>
        <dbReference type="ARBA" id="ARBA00006153"/>
    </source>
</evidence>
<dbReference type="PANTHER" id="PTHR32494:SF5">
    <property type="entry name" value="ALLANTOATE AMIDOHYDROLASE"/>
    <property type="match status" value="1"/>
</dbReference>
<keyword evidence="6" id="KW-1185">Reference proteome</keyword>
<dbReference type="STRING" id="282683.SAMN04488105_108240"/>
<keyword evidence="3" id="KW-0479">Metal-binding</keyword>
<dbReference type="NCBIfam" id="TIGR01879">
    <property type="entry name" value="hydantase"/>
    <property type="match status" value="1"/>
</dbReference>
<dbReference type="SUPFAM" id="SSF53187">
    <property type="entry name" value="Zn-dependent exopeptidases"/>
    <property type="match status" value="1"/>
</dbReference>
<dbReference type="InterPro" id="IPR010158">
    <property type="entry name" value="Amidase_Cbmase"/>
</dbReference>
<dbReference type="SUPFAM" id="SSF55031">
    <property type="entry name" value="Bacterial exopeptidase dimerisation domain"/>
    <property type="match status" value="1"/>
</dbReference>
<dbReference type="AlphaFoldDB" id="A0A1G7GA57"/>
<reference evidence="6" key="1">
    <citation type="submission" date="2016-10" db="EMBL/GenBank/DDBJ databases">
        <authorList>
            <person name="Varghese N."/>
            <person name="Submissions S."/>
        </authorList>
    </citation>
    <scope>NUCLEOTIDE SEQUENCE [LARGE SCALE GENOMIC DNA]</scope>
    <source>
        <strain evidence="6">DSM 10146</strain>
    </source>
</reference>
<dbReference type="Pfam" id="PF07687">
    <property type="entry name" value="M20_dimer"/>
    <property type="match status" value="1"/>
</dbReference>